<evidence type="ECO:0000256" key="8">
    <source>
        <dbReference type="ARBA" id="ARBA00022737"/>
    </source>
</evidence>
<dbReference type="PANTHER" id="PTHR45631:SF68">
    <property type="entry name" value="REPEAT FAMILY PROTEIN, PUTATIVE, EXPRESSED-RELATED"/>
    <property type="match status" value="1"/>
</dbReference>
<keyword evidence="13 17" id="KW-0472">Membrane</keyword>
<keyword evidence="11 16" id="KW-0067">ATP-binding</keyword>
<dbReference type="InterPro" id="IPR001245">
    <property type="entry name" value="Ser-Thr/Tyr_kinase_cat_dom"/>
</dbReference>
<dbReference type="SMART" id="SM00220">
    <property type="entry name" value="S_TKc"/>
    <property type="match status" value="1"/>
</dbReference>
<gene>
    <name evidence="19" type="ORF">G2W53_043604</name>
</gene>
<dbReference type="Pfam" id="PF07714">
    <property type="entry name" value="PK_Tyr_Ser-Thr"/>
    <property type="match status" value="1"/>
</dbReference>
<evidence type="ECO:0000256" key="3">
    <source>
        <dbReference type="ARBA" id="ARBA00022553"/>
    </source>
</evidence>
<evidence type="ECO:0000313" key="19">
    <source>
        <dbReference type="EMBL" id="KAF7804493.1"/>
    </source>
</evidence>
<evidence type="ECO:0000256" key="14">
    <source>
        <dbReference type="ARBA" id="ARBA00023170"/>
    </source>
</evidence>
<dbReference type="FunFam" id="3.30.200.20:FF:000394">
    <property type="entry name" value="Leucine-rich repeat receptor-like protein kinase"/>
    <property type="match status" value="1"/>
</dbReference>
<dbReference type="Pfam" id="PF03372">
    <property type="entry name" value="Exo_endo_phos"/>
    <property type="match status" value="1"/>
</dbReference>
<dbReference type="InterPro" id="IPR008271">
    <property type="entry name" value="Ser/Thr_kinase_AS"/>
</dbReference>
<dbReference type="PANTHER" id="PTHR45631">
    <property type="entry name" value="OS07G0107800 PROTEIN-RELATED"/>
    <property type="match status" value="1"/>
</dbReference>
<protein>
    <submittedName>
        <fullName evidence="19">Putative LRR receptor-like serine/threonine-protein kinase</fullName>
    </submittedName>
</protein>
<comment type="subcellular location">
    <subcellularLocation>
        <location evidence="1">Membrane</location>
        <topology evidence="1">Single-pass membrane protein</topology>
    </subcellularLocation>
</comment>
<keyword evidence="9 16" id="KW-0547">Nucleotide-binding</keyword>
<feature type="domain" description="Protein kinase" evidence="18">
    <location>
        <begin position="1689"/>
        <end position="1976"/>
    </location>
</feature>
<accession>A0A834SL01</accession>
<keyword evidence="10 19" id="KW-0418">Kinase</keyword>
<evidence type="ECO:0000256" key="9">
    <source>
        <dbReference type="ARBA" id="ARBA00022741"/>
    </source>
</evidence>
<dbReference type="Proteomes" id="UP000634136">
    <property type="component" value="Unassembled WGS sequence"/>
</dbReference>
<dbReference type="InterPro" id="IPR024788">
    <property type="entry name" value="Malectin-like_Carb-bd_dom"/>
</dbReference>
<dbReference type="FunFam" id="1.10.510.10:FF:000146">
    <property type="entry name" value="LRR receptor-like serine/threonine-protein kinase IOS1"/>
    <property type="match status" value="1"/>
</dbReference>
<dbReference type="InterPro" id="IPR043502">
    <property type="entry name" value="DNA/RNA_pol_sf"/>
</dbReference>
<dbReference type="Gene3D" id="3.80.10.10">
    <property type="entry name" value="Ribonuclease Inhibitor"/>
    <property type="match status" value="1"/>
</dbReference>
<dbReference type="Pfam" id="PF00078">
    <property type="entry name" value="RVT_1"/>
    <property type="match status" value="1"/>
</dbReference>
<dbReference type="InterPro" id="IPR032675">
    <property type="entry name" value="LRR_dom_sf"/>
</dbReference>
<keyword evidence="3" id="KW-0597">Phosphoprotein</keyword>
<reference evidence="19" key="1">
    <citation type="submission" date="2020-09" db="EMBL/GenBank/DDBJ databases">
        <title>Genome-Enabled Discovery of Anthraquinone Biosynthesis in Senna tora.</title>
        <authorList>
            <person name="Kang S.-H."/>
            <person name="Pandey R.P."/>
            <person name="Lee C.-M."/>
            <person name="Sim J.-S."/>
            <person name="Jeong J.-T."/>
            <person name="Choi B.-S."/>
            <person name="Jung M."/>
            <person name="Ginzburg D."/>
            <person name="Zhao K."/>
            <person name="Won S.Y."/>
            <person name="Oh T.-J."/>
            <person name="Yu Y."/>
            <person name="Kim N.-H."/>
            <person name="Lee O.R."/>
            <person name="Lee T.-H."/>
            <person name="Bashyal P."/>
            <person name="Kim T.-S."/>
            <person name="Lee W.-H."/>
            <person name="Kawkins C."/>
            <person name="Kim C.-K."/>
            <person name="Kim J.S."/>
            <person name="Ahn B.O."/>
            <person name="Rhee S.Y."/>
            <person name="Sohng J.K."/>
        </authorList>
    </citation>
    <scope>NUCLEOTIDE SEQUENCE</scope>
    <source>
        <tissue evidence="19">Leaf</tissue>
    </source>
</reference>
<evidence type="ECO:0000256" key="15">
    <source>
        <dbReference type="ARBA" id="ARBA00023180"/>
    </source>
</evidence>
<keyword evidence="5" id="KW-0808">Transferase</keyword>
<evidence type="ECO:0000256" key="12">
    <source>
        <dbReference type="ARBA" id="ARBA00022989"/>
    </source>
</evidence>
<keyword evidence="6 17" id="KW-0812">Transmembrane</keyword>
<dbReference type="PROSITE" id="PS00107">
    <property type="entry name" value="PROTEIN_KINASE_ATP"/>
    <property type="match status" value="1"/>
</dbReference>
<dbReference type="PROSITE" id="PS50011">
    <property type="entry name" value="PROTEIN_KINASE_DOM"/>
    <property type="match status" value="1"/>
</dbReference>
<keyword evidence="7" id="KW-0732">Signal</keyword>
<evidence type="ECO:0000256" key="17">
    <source>
        <dbReference type="SAM" id="Phobius"/>
    </source>
</evidence>
<evidence type="ECO:0000313" key="20">
    <source>
        <dbReference type="Proteomes" id="UP000634136"/>
    </source>
</evidence>
<dbReference type="OrthoDB" id="1433654at2759"/>
<dbReference type="GO" id="GO:0004674">
    <property type="term" value="F:protein serine/threonine kinase activity"/>
    <property type="evidence" value="ECO:0007669"/>
    <property type="project" value="UniProtKB-KW"/>
</dbReference>
<dbReference type="GO" id="GO:0005524">
    <property type="term" value="F:ATP binding"/>
    <property type="evidence" value="ECO:0007669"/>
    <property type="project" value="UniProtKB-UniRule"/>
</dbReference>
<dbReference type="InterPro" id="IPR005135">
    <property type="entry name" value="Endo/exonuclease/phosphatase"/>
</dbReference>
<evidence type="ECO:0000256" key="5">
    <source>
        <dbReference type="ARBA" id="ARBA00022679"/>
    </source>
</evidence>
<keyword evidence="14 19" id="KW-0675">Receptor</keyword>
<feature type="binding site" evidence="16">
    <location>
        <position position="1717"/>
    </location>
    <ligand>
        <name>ATP</name>
        <dbReference type="ChEBI" id="CHEBI:30616"/>
    </ligand>
</feature>
<dbReference type="PROSITE" id="PS00108">
    <property type="entry name" value="PROTEIN_KINASE_ST"/>
    <property type="match status" value="1"/>
</dbReference>
<keyword evidence="4" id="KW-0433">Leucine-rich repeat</keyword>
<dbReference type="Pfam" id="PF12819">
    <property type="entry name" value="Malectin_like"/>
    <property type="match status" value="1"/>
</dbReference>
<keyword evidence="8" id="KW-0677">Repeat</keyword>
<dbReference type="InterPro" id="IPR000719">
    <property type="entry name" value="Prot_kinase_dom"/>
</dbReference>
<dbReference type="Gene3D" id="1.10.510.10">
    <property type="entry name" value="Transferase(Phosphotransferase) domain 1"/>
    <property type="match status" value="1"/>
</dbReference>
<dbReference type="FunFam" id="3.80.10.10:FF:000041">
    <property type="entry name" value="LRR receptor-like serine/threonine-protein kinase ERECTA"/>
    <property type="match status" value="1"/>
</dbReference>
<dbReference type="CDD" id="cd14066">
    <property type="entry name" value="STKc_IRAK"/>
    <property type="match status" value="1"/>
</dbReference>
<evidence type="ECO:0000256" key="4">
    <source>
        <dbReference type="ARBA" id="ARBA00022614"/>
    </source>
</evidence>
<evidence type="ECO:0000256" key="1">
    <source>
        <dbReference type="ARBA" id="ARBA00004167"/>
    </source>
</evidence>
<organism evidence="19 20">
    <name type="scientific">Senna tora</name>
    <dbReference type="NCBI Taxonomy" id="362788"/>
    <lineage>
        <taxon>Eukaryota</taxon>
        <taxon>Viridiplantae</taxon>
        <taxon>Streptophyta</taxon>
        <taxon>Embryophyta</taxon>
        <taxon>Tracheophyta</taxon>
        <taxon>Spermatophyta</taxon>
        <taxon>Magnoliopsida</taxon>
        <taxon>eudicotyledons</taxon>
        <taxon>Gunneridae</taxon>
        <taxon>Pentapetalae</taxon>
        <taxon>rosids</taxon>
        <taxon>fabids</taxon>
        <taxon>Fabales</taxon>
        <taxon>Fabaceae</taxon>
        <taxon>Caesalpinioideae</taxon>
        <taxon>Cassia clade</taxon>
        <taxon>Senna</taxon>
    </lineage>
</organism>
<dbReference type="GO" id="GO:0016020">
    <property type="term" value="C:membrane"/>
    <property type="evidence" value="ECO:0007669"/>
    <property type="project" value="UniProtKB-SubCell"/>
</dbReference>
<keyword evidence="20" id="KW-1185">Reference proteome</keyword>
<evidence type="ECO:0000256" key="13">
    <source>
        <dbReference type="ARBA" id="ARBA00023136"/>
    </source>
</evidence>
<dbReference type="InterPro" id="IPR017441">
    <property type="entry name" value="Protein_kinase_ATP_BS"/>
</dbReference>
<dbReference type="InterPro" id="IPR011009">
    <property type="entry name" value="Kinase-like_dom_sf"/>
</dbReference>
<dbReference type="Gene3D" id="3.30.200.20">
    <property type="entry name" value="Phosphorylase Kinase, domain 1"/>
    <property type="match status" value="1"/>
</dbReference>
<evidence type="ECO:0000256" key="16">
    <source>
        <dbReference type="PROSITE-ProRule" id="PRU10141"/>
    </source>
</evidence>
<name>A0A834SL01_9FABA</name>
<dbReference type="SUPFAM" id="SSF56112">
    <property type="entry name" value="Protein kinase-like (PK-like)"/>
    <property type="match status" value="1"/>
</dbReference>
<evidence type="ECO:0000256" key="7">
    <source>
        <dbReference type="ARBA" id="ARBA00022729"/>
    </source>
</evidence>
<feature type="transmembrane region" description="Helical" evidence="17">
    <location>
        <begin position="1618"/>
        <end position="1643"/>
    </location>
</feature>
<evidence type="ECO:0000256" key="11">
    <source>
        <dbReference type="ARBA" id="ARBA00022840"/>
    </source>
</evidence>
<evidence type="ECO:0000256" key="2">
    <source>
        <dbReference type="ARBA" id="ARBA00022527"/>
    </source>
</evidence>
<dbReference type="SUPFAM" id="SSF52058">
    <property type="entry name" value="L domain-like"/>
    <property type="match status" value="1"/>
</dbReference>
<proteinExistence type="predicted"/>
<dbReference type="InterPro" id="IPR036691">
    <property type="entry name" value="Endo/exonu/phosph_ase_sf"/>
</dbReference>
<comment type="caution">
    <text evidence="19">The sequence shown here is derived from an EMBL/GenBank/DDBJ whole genome shotgun (WGS) entry which is preliminary data.</text>
</comment>
<sequence>MLTEQKPDLVFLSETLSTTTMATNIIQRFGLTHSTGTDVLGRSGGMIAAWNDTTNISVIDVSQHWIHLKGKDLKGMEFLISFVYGPPQAYNRGILWNNLLSFGSSITYPWLIMGDFNQLIHASEKLSKNTHLSGVENFVNIINSCNMIDLLPSGNWFTWCNGRNGDEAVWERLDRVLVNPEWLNTYADSNVKALPIYASDHAPLIYSSYFDLPHRYRPRRFEAMWMMHSEYITVVDKAWNTHVNGSNAFKLCCKLKNVMNALYEWNKTSFGNIKFQIQSRANELAHIQKQIGLCNSEELLTKELQLRKELECWLDREEVMWAQKTKQLWLLNGDRNTKYFQTIAVYENESNMAIQDILNKIHHLNIPALNERQRQNLLEPISMPEVEEAVFNIKAFKSPGPDGFPAAFFHKHWEKCVNTVEYTLLLNGQKVGKFKPERGLRQGDPLSPFLFIIASNMLSVMLHNAENKKGIKGIQFNNKGPQITHLMFADDTVLFFKADSESKQKLRNLLQEYCEMAGQKVNRNKSLLVFSPNTPTVLKEEFRDEWGIAFRNDLGKYLGTYVDGRINSRSIFEELLEKIQSRLAGWKSKLISQAGRVTLINSVLQALPIYQMSNIELPKKVVDKIDSITNDFFWGTKGNRKRIHLLSSKVLRQPRWEGGLGIKNIKLFNEALIPKNVWRLVERPNALCSRWFLEKYQNPNMELDFKSTSQDSLYWKSIIRNKSLVIDNLQWTVGNGEYIRTNSNFWPFQARNSNQDILLADLIIQDDNRRWDINALQGIYSRNEVNEISKILLPRHNCPDILTWRFNNQGNYTVKEGYKFLQIKTGTQIQLRKEAFPFHGRRLYPIFLTCDFSRAVWFGINTAFRSSDLQENVQNWIQEICIMAKSKLIDNIDLLRIFTTLENIWFCRNKKLMENIGISPINCIHKTEQQVKNYIEASRQWKNHIYQMECQRNPQNNRLELIEPDCLAKGISFSIIKLRVKERRGWLGIYCTNGHCKLITIFWPKDQWNPIKSITRFLWRCMVQPSSKICNFSILNLPAVAKELELKDEKKASRSENHNILREIKGEIIKNKIAVNYCNSRWVDIAKVNMEITLPLQFSLSLLLLLLSSRFSSAQVPGFFSLDCGGKENFTDELGLDWISDDRLPYGETSTISVASETRKQYTTLRHFPADSRKYCYTLNVASRTRYLLRASFLYGNFDDNNVYPKFDISFGATFWSTIVISDANTIETRELIFLATDSTISVCLSHATTGQPFISTLELRQFNGSVYHTDYEEQFYLSVSARVNFGAESDAPIRYPDDPFDRIWESDSIKRSNYLVDVADGTQKVSTEVPIDVNSNDMPPVKVMQTAVVGTKGSLTYRLNLDGFPGFGWAFAYFAEIENLASNESRKFRLVVPGQPDISRAIVNIEENAQGRYRLYEPGFTNLSLPFVFSFKIGKSSGSTRGPLLNALEINKYLKKSDGSQDGEAISGVISRFSSADLGEEGGDPCLPVPWSWVRCNSDPQPRIVSILLSSKNLTGNIPSDITKLTGLVELWLDGNMLTGPIPDFTAVKDLKIIHLENNQLTDGLPASLVNLPKLTKLYVQNNMLSGKVPSDLLTRDLVLNYSGNINLHKESRKNNLIYIIIGSSVGAIILVLLAIASCLFLHKGKRINNVQDGHRSPISHSMATVSSGAPTEAARCFSLSELENATSNFGKKIGSGGFGVVYYGKLRDGTEIAVKVLTNDSCQVKREFSNEVALLSRIHHRHLVQFLGYCRKEGKNMLVYEFMHNGTLKEHLIGRPRRELKELLNCPSRQSINSWIKRLEIAEDAAKGIEYLHTGCVPAVIHRDLKSSNILLDKDMGAKVSDFGLSKVNVDEASHVSSLVRGTIGYLDPEYYTSHQLNDKSDVYSFGIILLELISGREVISRESFGDNFQNIIQWAKSRIEDWDIQGIIDPSLGDEYDLQSVRKISKIAFMCVQSRGRTRPSISKVLKEIQDAISIERIKEDKSHEGSRRLD</sequence>
<evidence type="ECO:0000256" key="6">
    <source>
        <dbReference type="ARBA" id="ARBA00022692"/>
    </source>
</evidence>
<keyword evidence="15" id="KW-0325">Glycoprotein</keyword>
<keyword evidence="2" id="KW-0723">Serine/threonine-protein kinase</keyword>
<dbReference type="InterPro" id="IPR000477">
    <property type="entry name" value="RT_dom"/>
</dbReference>
<keyword evidence="12 17" id="KW-1133">Transmembrane helix</keyword>
<dbReference type="EMBL" id="JAAIUW010000013">
    <property type="protein sequence ID" value="KAF7804493.1"/>
    <property type="molecule type" value="Genomic_DNA"/>
</dbReference>
<evidence type="ECO:0000256" key="10">
    <source>
        <dbReference type="ARBA" id="ARBA00022777"/>
    </source>
</evidence>
<evidence type="ECO:0000259" key="18">
    <source>
        <dbReference type="PROSITE" id="PS50011"/>
    </source>
</evidence>
<dbReference type="SUPFAM" id="SSF56672">
    <property type="entry name" value="DNA/RNA polymerases"/>
    <property type="match status" value="1"/>
</dbReference>
<dbReference type="Gene3D" id="3.60.10.10">
    <property type="entry name" value="Endonuclease/exonuclease/phosphatase"/>
    <property type="match status" value="1"/>
</dbReference>
<dbReference type="SUPFAM" id="SSF56219">
    <property type="entry name" value="DNase I-like"/>
    <property type="match status" value="1"/>
</dbReference>